<dbReference type="RefSeq" id="WP_136061101.1">
    <property type="nucleotide sequence ID" value="NZ_CAAHFH010000001.1"/>
</dbReference>
<dbReference type="NCBIfam" id="TIGR04256">
    <property type="entry name" value="GxxExxY"/>
    <property type="match status" value="1"/>
</dbReference>
<dbReference type="EMBL" id="CAAHFH010000001">
    <property type="protein sequence ID" value="VGO19701.1"/>
    <property type="molecule type" value="Genomic_DNA"/>
</dbReference>
<dbReference type="InterPro" id="IPR026350">
    <property type="entry name" value="GxxExxY"/>
</dbReference>
<accession>A0A6C2UJW3</accession>
<evidence type="ECO:0000313" key="2">
    <source>
        <dbReference type="Proteomes" id="UP000346198"/>
    </source>
</evidence>
<protein>
    <recommendedName>
        <fullName evidence="3">GxxExxY protein</fullName>
    </recommendedName>
</protein>
<dbReference type="Proteomes" id="UP000346198">
    <property type="component" value="Unassembled WGS sequence"/>
</dbReference>
<keyword evidence="2" id="KW-1185">Reference proteome</keyword>
<organism evidence="1 2">
    <name type="scientific">Pontiella sulfatireligans</name>
    <dbReference type="NCBI Taxonomy" id="2750658"/>
    <lineage>
        <taxon>Bacteria</taxon>
        <taxon>Pseudomonadati</taxon>
        <taxon>Kiritimatiellota</taxon>
        <taxon>Kiritimatiellia</taxon>
        <taxon>Kiritimatiellales</taxon>
        <taxon>Pontiellaceae</taxon>
        <taxon>Pontiella</taxon>
    </lineage>
</organism>
<dbReference type="AlphaFoldDB" id="A0A6C2UJW3"/>
<reference evidence="1 2" key="1">
    <citation type="submission" date="2019-04" db="EMBL/GenBank/DDBJ databases">
        <authorList>
            <person name="Van Vliet M D."/>
        </authorList>
    </citation>
    <scope>NUCLEOTIDE SEQUENCE [LARGE SCALE GENOMIC DNA]</scope>
    <source>
        <strain evidence="1 2">F21</strain>
    </source>
</reference>
<evidence type="ECO:0008006" key="3">
    <source>
        <dbReference type="Google" id="ProtNLM"/>
    </source>
</evidence>
<sequence length="268" mass="30633">MTHAGTYSPNLLYPELSHLIVGASFDVHNGLGPGWNEWDYHRAILDALHNKNVSAESHLREHVLHRGDPVDEFELDILVNDQIILELKHIRTPFSAQHYTQIINYLKRWKKELGMLINYGLERVCCKRVPYSPVKGETALEGCWNDFKLQLPELAEHIHLSAKNILELHGLGYGAETSKKILLKEFAYQELNPRIPEVVPRFNERSFERRPMDSILLDEKVLVSATAFADTTATDMARLRSGMKQLCIPFGVLMNFGKSHLTLRGVKL</sequence>
<name>A0A6C2UJW3_9BACT</name>
<evidence type="ECO:0000313" key="1">
    <source>
        <dbReference type="EMBL" id="VGO19701.1"/>
    </source>
</evidence>
<gene>
    <name evidence="1" type="ORF">SCARR_01760</name>
</gene>
<proteinExistence type="predicted"/>
<dbReference type="Pfam" id="PF13366">
    <property type="entry name" value="PDDEXK_3"/>
    <property type="match status" value="1"/>
</dbReference>